<dbReference type="Gene3D" id="3.90.550.10">
    <property type="entry name" value="Spore Coat Polysaccharide Biosynthesis Protein SpsA, Chain A"/>
    <property type="match status" value="1"/>
</dbReference>
<name>A0A1X2LT78_9MYCO</name>
<keyword evidence="3" id="KW-1185">Reference proteome</keyword>
<gene>
    <name evidence="2" type="ORF">B8W66_17370</name>
</gene>
<proteinExistence type="predicted"/>
<dbReference type="OrthoDB" id="3177103at2"/>
<dbReference type="STRING" id="1430326.B8W66_17370"/>
<evidence type="ECO:0000313" key="2">
    <source>
        <dbReference type="EMBL" id="OSC39387.1"/>
    </source>
</evidence>
<accession>A0A1X2LT78</accession>
<keyword evidence="2" id="KW-0808">Transferase</keyword>
<feature type="domain" description="Glycosyltransferase 2-like" evidence="1">
    <location>
        <begin position="6"/>
        <end position="158"/>
    </location>
</feature>
<dbReference type="PANTHER" id="PTHR22916:SF56">
    <property type="entry name" value="GLYCOSYL TRANSFERASE"/>
    <property type="match status" value="1"/>
</dbReference>
<dbReference type="Pfam" id="PF00535">
    <property type="entry name" value="Glycos_transf_2"/>
    <property type="match status" value="1"/>
</dbReference>
<dbReference type="RefSeq" id="WP_085326514.1">
    <property type="nucleotide sequence ID" value="NZ_NCXP01000025.1"/>
</dbReference>
<dbReference type="EMBL" id="NCXP01000025">
    <property type="protein sequence ID" value="OSC39387.1"/>
    <property type="molecule type" value="Genomic_DNA"/>
</dbReference>
<dbReference type="InterPro" id="IPR001173">
    <property type="entry name" value="Glyco_trans_2-like"/>
</dbReference>
<dbReference type="InterPro" id="IPR029044">
    <property type="entry name" value="Nucleotide-diphossugar_trans"/>
</dbReference>
<evidence type="ECO:0000259" key="1">
    <source>
        <dbReference type="Pfam" id="PF00535"/>
    </source>
</evidence>
<dbReference type="AlphaFoldDB" id="A0A1X2LT78"/>
<dbReference type="GO" id="GO:0016740">
    <property type="term" value="F:transferase activity"/>
    <property type="evidence" value="ECO:0007669"/>
    <property type="project" value="UniProtKB-KW"/>
</dbReference>
<reference evidence="2 3" key="1">
    <citation type="submission" date="2017-04" db="EMBL/GenBank/DDBJ databases">
        <title>The new phylogeny of genus Mycobacterium.</title>
        <authorList>
            <person name="Tortoli E."/>
            <person name="Trovato A."/>
            <person name="Cirillo D.M."/>
        </authorList>
    </citation>
    <scope>NUCLEOTIDE SEQUENCE [LARGE SCALE GENOMIC DNA]</scope>
    <source>
        <strain evidence="2 3">TBL 1200985</strain>
    </source>
</reference>
<protein>
    <submittedName>
        <fullName evidence="2">Glycosyl transferase</fullName>
    </submittedName>
</protein>
<dbReference type="PANTHER" id="PTHR22916">
    <property type="entry name" value="GLYCOSYLTRANSFERASE"/>
    <property type="match status" value="1"/>
</dbReference>
<dbReference type="CDD" id="cd00761">
    <property type="entry name" value="Glyco_tranf_GTA_type"/>
    <property type="match status" value="1"/>
</dbReference>
<organism evidence="2 3">
    <name type="scientific">Mycobacterium decipiens</name>
    <dbReference type="NCBI Taxonomy" id="1430326"/>
    <lineage>
        <taxon>Bacteria</taxon>
        <taxon>Bacillati</taxon>
        <taxon>Actinomycetota</taxon>
        <taxon>Actinomycetes</taxon>
        <taxon>Mycobacteriales</taxon>
        <taxon>Mycobacteriaceae</taxon>
        <taxon>Mycobacterium</taxon>
    </lineage>
</organism>
<evidence type="ECO:0000313" key="3">
    <source>
        <dbReference type="Proteomes" id="UP000193247"/>
    </source>
</evidence>
<dbReference type="SUPFAM" id="SSF53448">
    <property type="entry name" value="Nucleotide-diphospho-sugar transferases"/>
    <property type="match status" value="1"/>
</dbReference>
<dbReference type="Proteomes" id="UP000193247">
    <property type="component" value="Unassembled WGS sequence"/>
</dbReference>
<sequence>MTPQVSIVVPAYNSVAFIDTTMKSILSQTFRDFELVVSDHSSTDGTWEALQRFATDPRVRLSRLASGGGAPANFNAVTDLATGEFIKLVCGDDLLSPDCLAEQVAALAAHPSAVMAASTRDVIDATGAPVLRNRGLAGLCGEVDGAEAIKRTVRAGTNIYGEPAAVLFRRAALMDAGGWDGRFPYLIDEATYCAVLLHGNLVAVPRCLSAFRVSESQWSVRLVRAQADQAIGFSREFAAAHPGLFSRRDLAVGSMRARVNAVARRAVYRWLGRRMRYRVAIDGDPRGADTSDTGIGVGQAPMT</sequence>
<comment type="caution">
    <text evidence="2">The sequence shown here is derived from an EMBL/GenBank/DDBJ whole genome shotgun (WGS) entry which is preliminary data.</text>
</comment>